<protein>
    <submittedName>
        <fullName evidence="1">Uncharacterized protein</fullName>
    </submittedName>
</protein>
<sequence length="100" mass="10704">MISDRLSGCDQVLDHCPQLVGGDGRNFVGRDEPDRVKDLRPRRAARCECARMPRARQNGCSATSMAAPAAAAQIIPGGPARRWPALLAPATVAGTHKRCQ</sequence>
<comment type="caution">
    <text evidence="1">The sequence shown here is derived from an EMBL/GenBank/DDBJ whole genome shotgun (WGS) entry which is preliminary data.</text>
</comment>
<reference evidence="2" key="1">
    <citation type="journal article" date="2019" name="Int. J. Syst. Evol. Microbiol.">
        <title>The Global Catalogue of Microorganisms (GCM) 10K type strain sequencing project: providing services to taxonomists for standard genome sequencing and annotation.</title>
        <authorList>
            <consortium name="The Broad Institute Genomics Platform"/>
            <consortium name="The Broad Institute Genome Sequencing Center for Infectious Disease"/>
            <person name="Wu L."/>
            <person name="Ma J."/>
        </authorList>
    </citation>
    <scope>NUCLEOTIDE SEQUENCE [LARGE SCALE GENOMIC DNA]</scope>
    <source>
        <strain evidence="2">JCM 4805</strain>
    </source>
</reference>
<organism evidence="1 2">
    <name type="scientific">Streptomyces olivaceiscleroticus</name>
    <dbReference type="NCBI Taxonomy" id="68245"/>
    <lineage>
        <taxon>Bacteria</taxon>
        <taxon>Bacillati</taxon>
        <taxon>Actinomycetota</taxon>
        <taxon>Actinomycetes</taxon>
        <taxon>Kitasatosporales</taxon>
        <taxon>Streptomycetaceae</taxon>
        <taxon>Streptomyces</taxon>
    </lineage>
</organism>
<name>A0ABP3JYS6_9ACTN</name>
<dbReference type="EMBL" id="BAAABY010000023">
    <property type="protein sequence ID" value="GAA0466270.1"/>
    <property type="molecule type" value="Genomic_DNA"/>
</dbReference>
<keyword evidence="2" id="KW-1185">Reference proteome</keyword>
<evidence type="ECO:0000313" key="1">
    <source>
        <dbReference type="EMBL" id="GAA0466270.1"/>
    </source>
</evidence>
<dbReference type="Proteomes" id="UP001500909">
    <property type="component" value="Unassembled WGS sequence"/>
</dbReference>
<proteinExistence type="predicted"/>
<evidence type="ECO:0000313" key="2">
    <source>
        <dbReference type="Proteomes" id="UP001500909"/>
    </source>
</evidence>
<gene>
    <name evidence="1" type="ORF">GCM10010361_33010</name>
</gene>
<accession>A0ABP3JYS6</accession>